<feature type="region of interest" description="Disordered" evidence="4">
    <location>
        <begin position="1"/>
        <end position="23"/>
    </location>
</feature>
<keyword evidence="1" id="KW-0805">Transcription regulation</keyword>
<evidence type="ECO:0000313" key="6">
    <source>
        <dbReference type="EMBL" id="TDW89601.1"/>
    </source>
</evidence>
<dbReference type="PANTHER" id="PTHR46796:SF15">
    <property type="entry name" value="BLL1074 PROTEIN"/>
    <property type="match status" value="1"/>
</dbReference>
<dbReference type="InterPro" id="IPR018060">
    <property type="entry name" value="HTH_AraC"/>
</dbReference>
<feature type="domain" description="HTH araC/xylS-type" evidence="5">
    <location>
        <begin position="220"/>
        <end position="289"/>
    </location>
</feature>
<dbReference type="SUPFAM" id="SSF46689">
    <property type="entry name" value="Homeodomain-like"/>
    <property type="match status" value="1"/>
</dbReference>
<dbReference type="SMART" id="SM00342">
    <property type="entry name" value="HTH_ARAC"/>
    <property type="match status" value="1"/>
</dbReference>
<dbReference type="Gene3D" id="1.10.10.60">
    <property type="entry name" value="Homeodomain-like"/>
    <property type="match status" value="1"/>
</dbReference>
<dbReference type="PANTHER" id="PTHR46796">
    <property type="entry name" value="HTH-TYPE TRANSCRIPTIONAL ACTIVATOR RHAS-RELATED"/>
    <property type="match status" value="1"/>
</dbReference>
<evidence type="ECO:0000259" key="5">
    <source>
        <dbReference type="PROSITE" id="PS01124"/>
    </source>
</evidence>
<dbReference type="EMBL" id="SODU01000002">
    <property type="protein sequence ID" value="TDW89601.1"/>
    <property type="molecule type" value="Genomic_DNA"/>
</dbReference>
<reference evidence="6 7" key="1">
    <citation type="submission" date="2019-03" db="EMBL/GenBank/DDBJ databases">
        <title>Genomic Encyclopedia of Type Strains, Phase III (KMG-III): the genomes of soil and plant-associated and newly described type strains.</title>
        <authorList>
            <person name="Whitman W."/>
        </authorList>
    </citation>
    <scope>NUCLEOTIDE SEQUENCE [LARGE SCALE GENOMIC DNA]</scope>
    <source>
        <strain evidence="6 7">VKMAc-2574</strain>
    </source>
</reference>
<evidence type="ECO:0000256" key="2">
    <source>
        <dbReference type="ARBA" id="ARBA00023125"/>
    </source>
</evidence>
<gene>
    <name evidence="6" type="ORF">EV137_3397</name>
</gene>
<dbReference type="InterPro" id="IPR009057">
    <property type="entry name" value="Homeodomain-like_sf"/>
</dbReference>
<dbReference type="Proteomes" id="UP000295060">
    <property type="component" value="Unassembled WGS sequence"/>
</dbReference>
<comment type="caution">
    <text evidence="6">The sequence shown here is derived from an EMBL/GenBank/DDBJ whole genome shotgun (WGS) entry which is preliminary data.</text>
</comment>
<proteinExistence type="predicted"/>
<evidence type="ECO:0000313" key="7">
    <source>
        <dbReference type="Proteomes" id="UP000295060"/>
    </source>
</evidence>
<evidence type="ECO:0000256" key="1">
    <source>
        <dbReference type="ARBA" id="ARBA00023015"/>
    </source>
</evidence>
<name>A0ABY2FE10_9ACTN</name>
<sequence>MRHLPVRSQVHAAPTGAVTRTRRQPVLSRARGANRCCHADAVPGAVTGVPGAVSGVTRFGDSVSLAFMGLDSRIVCGPAGPLTQIWSAECDSPTAFSSLASVTAGIGFARIRGTWAVHLRGPATKATTMMCSADSEYFGADFRVGAYLPMFPPGRLTNLRDSVLPTLPNGRILLDGRAWEMPTPQNLDVFIDRLRKEGLLQVDPMIEELRYGGLRTMPARTAQSRFVRAVGLPLRTLELIERARRAVRMLRAGRTIAEVALEAGYYDQPHLTRSLRRFIGHTPAEVARGNVILGL</sequence>
<dbReference type="InterPro" id="IPR050204">
    <property type="entry name" value="AraC_XylS_family_regulators"/>
</dbReference>
<keyword evidence="2" id="KW-0238">DNA-binding</keyword>
<keyword evidence="7" id="KW-1185">Reference proteome</keyword>
<dbReference type="PROSITE" id="PS01124">
    <property type="entry name" value="HTH_ARAC_FAMILY_2"/>
    <property type="match status" value="1"/>
</dbReference>
<organism evidence="6 7">
    <name type="scientific">Kribbella pratensis</name>
    <dbReference type="NCBI Taxonomy" id="2512112"/>
    <lineage>
        <taxon>Bacteria</taxon>
        <taxon>Bacillati</taxon>
        <taxon>Actinomycetota</taxon>
        <taxon>Actinomycetes</taxon>
        <taxon>Propionibacteriales</taxon>
        <taxon>Kribbellaceae</taxon>
        <taxon>Kribbella</taxon>
    </lineage>
</organism>
<protein>
    <submittedName>
        <fullName evidence="6">Helix-turn-helix protein</fullName>
    </submittedName>
</protein>
<evidence type="ECO:0000256" key="4">
    <source>
        <dbReference type="SAM" id="MobiDB-lite"/>
    </source>
</evidence>
<evidence type="ECO:0000256" key="3">
    <source>
        <dbReference type="ARBA" id="ARBA00023163"/>
    </source>
</evidence>
<accession>A0ABY2FE10</accession>
<dbReference type="Pfam" id="PF12833">
    <property type="entry name" value="HTH_18"/>
    <property type="match status" value="1"/>
</dbReference>
<keyword evidence="3" id="KW-0804">Transcription</keyword>